<gene>
    <name evidence="2" type="ORF">FB192DRAFT_1020694</name>
</gene>
<reference evidence="2 3" key="1">
    <citation type="submission" date="2019-09" db="EMBL/GenBank/DDBJ databases">
        <authorList>
            <consortium name="DOE Joint Genome Institute"/>
            <person name="Mondo S.J."/>
            <person name="Navarro-Mendoza M.I."/>
            <person name="Perez-Arques C."/>
            <person name="Panchal S."/>
            <person name="Nicolas F.E."/>
            <person name="Ganguly P."/>
            <person name="Pangilinan J."/>
            <person name="Grigoriev I."/>
            <person name="Heitman J."/>
            <person name="Sanya K."/>
            <person name="Garre V."/>
        </authorList>
    </citation>
    <scope>NUCLEOTIDE SEQUENCE [LARGE SCALE GENOMIC DNA]</scope>
    <source>
        <strain evidence="2 3">MU402</strain>
    </source>
</reference>
<dbReference type="AlphaFoldDB" id="A0A8H4BSQ0"/>
<proteinExistence type="predicted"/>
<name>A0A8H4BSQ0_MUCCL</name>
<evidence type="ECO:0000313" key="3">
    <source>
        <dbReference type="Proteomes" id="UP000469890"/>
    </source>
</evidence>
<sequence length="249" mass="28304">MFIFCFLLSFPNKQKMNRQFNTPSPVVFPSASPTPKLYSTPSKKLPQVEAWQDNIGIESVPQQQGIYQHPFDHQQAPQQYNYSSREKAAHQQQTTSISPLSVMMESDTLLDDEDISSYRFSEDEFLSSIISSSTASSRQSSPLHQRHRLRRPVSYTSPSPLQQQKIMEEEQQQQEKDEMPIVGIPFEPAPNVDPIHERMPTRRFSFSNDTDARASKSTNSSNSSSNTKLGSFLSRFKKAGRSTSSSLFK</sequence>
<feature type="region of interest" description="Disordered" evidence="1">
    <location>
        <begin position="131"/>
        <end position="249"/>
    </location>
</feature>
<organism evidence="2 3">
    <name type="scientific">Mucor circinelloides f. lusitanicus</name>
    <name type="common">Mucor racemosus var. lusitanicus</name>
    <dbReference type="NCBI Taxonomy" id="29924"/>
    <lineage>
        <taxon>Eukaryota</taxon>
        <taxon>Fungi</taxon>
        <taxon>Fungi incertae sedis</taxon>
        <taxon>Mucoromycota</taxon>
        <taxon>Mucoromycotina</taxon>
        <taxon>Mucoromycetes</taxon>
        <taxon>Mucorales</taxon>
        <taxon>Mucorineae</taxon>
        <taxon>Mucoraceae</taxon>
        <taxon>Mucor</taxon>
    </lineage>
</organism>
<evidence type="ECO:0000256" key="1">
    <source>
        <dbReference type="SAM" id="MobiDB-lite"/>
    </source>
</evidence>
<dbReference type="EMBL" id="JAAECE010000001">
    <property type="protein sequence ID" value="KAF1807315.1"/>
    <property type="molecule type" value="Genomic_DNA"/>
</dbReference>
<accession>A0A8H4BSQ0</accession>
<protein>
    <submittedName>
        <fullName evidence="2">Uncharacterized protein</fullName>
    </submittedName>
</protein>
<evidence type="ECO:0000313" key="2">
    <source>
        <dbReference type="EMBL" id="KAF1807315.1"/>
    </source>
</evidence>
<feature type="compositionally biased region" description="Low complexity" evidence="1">
    <location>
        <begin position="131"/>
        <end position="141"/>
    </location>
</feature>
<feature type="compositionally biased region" description="Low complexity" evidence="1">
    <location>
        <begin position="215"/>
        <end position="228"/>
    </location>
</feature>
<dbReference type="Proteomes" id="UP000469890">
    <property type="component" value="Unassembled WGS sequence"/>
</dbReference>
<feature type="region of interest" description="Disordered" evidence="1">
    <location>
        <begin position="74"/>
        <end position="96"/>
    </location>
</feature>
<comment type="caution">
    <text evidence="2">The sequence shown here is derived from an EMBL/GenBank/DDBJ whole genome shotgun (WGS) entry which is preliminary data.</text>
</comment>